<evidence type="ECO:0000313" key="3">
    <source>
        <dbReference type="Proteomes" id="UP000271031"/>
    </source>
</evidence>
<evidence type="ECO:0000313" key="2">
    <source>
        <dbReference type="EMBL" id="RNB87096.1"/>
    </source>
</evidence>
<comment type="caution">
    <text evidence="2">The sequence shown here is derived from an EMBL/GenBank/DDBJ whole genome shotgun (WGS) entry which is preliminary data.</text>
</comment>
<dbReference type="GO" id="GO:0016787">
    <property type="term" value="F:hydrolase activity"/>
    <property type="evidence" value="ECO:0007669"/>
    <property type="project" value="UniProtKB-KW"/>
</dbReference>
<organism evidence="2 3">
    <name type="scientific">Brevibacillus fluminis</name>
    <dbReference type="NCBI Taxonomy" id="511487"/>
    <lineage>
        <taxon>Bacteria</taxon>
        <taxon>Bacillati</taxon>
        <taxon>Bacillota</taxon>
        <taxon>Bacilli</taxon>
        <taxon>Bacillales</taxon>
        <taxon>Paenibacillaceae</taxon>
        <taxon>Brevibacillus</taxon>
    </lineage>
</organism>
<protein>
    <submittedName>
        <fullName evidence="2">Alpha/beta hydrolase</fullName>
    </submittedName>
</protein>
<dbReference type="RefSeq" id="WP_122918795.1">
    <property type="nucleotide sequence ID" value="NZ_RHHQ01000012.1"/>
</dbReference>
<dbReference type="PANTHER" id="PTHR43433">
    <property type="entry name" value="HYDROLASE, ALPHA/BETA FOLD FAMILY PROTEIN"/>
    <property type="match status" value="1"/>
</dbReference>
<dbReference type="AlphaFoldDB" id="A0A3M8DGH1"/>
<dbReference type="InterPro" id="IPR000073">
    <property type="entry name" value="AB_hydrolase_1"/>
</dbReference>
<keyword evidence="3" id="KW-1185">Reference proteome</keyword>
<sequence length="289" mass="31776">MKRIVRQFTTADGFKVEYSIVGQGEPILVMHGGHSNCHEEFGYKDLVSNGYSIITPSRPGYGKTAKELGLTIGAAGAAYAQLLDELQIAQVHLLAISAGGPSGIHFASRFPQRVKSLTLQSAVAAQWLTPADKTYKAAKLLFQPRTEAYVWGMMRLMNKLSPRFLLKSMLPSFSTRPAGEQMKLFSEEDLEQFRLMVNRQRSGHGFLLDLAQTSDDLNSVLAAVRCPALIMHSVHDASVPVEHARHAHRLIPGAQLCELDSWGHLIWLGKRAADVSQKLLAFLDALGGE</sequence>
<dbReference type="PRINTS" id="PR00111">
    <property type="entry name" value="ABHYDROLASE"/>
</dbReference>
<proteinExistence type="predicted"/>
<reference evidence="2 3" key="1">
    <citation type="submission" date="2018-10" db="EMBL/GenBank/DDBJ databases">
        <title>Phylogenomics of Brevibacillus.</title>
        <authorList>
            <person name="Dunlap C."/>
        </authorList>
    </citation>
    <scope>NUCLEOTIDE SEQUENCE [LARGE SCALE GENOMIC DNA]</scope>
    <source>
        <strain evidence="2 3">JCM 15716</strain>
    </source>
</reference>
<dbReference type="Proteomes" id="UP000271031">
    <property type="component" value="Unassembled WGS sequence"/>
</dbReference>
<name>A0A3M8DGH1_9BACL</name>
<evidence type="ECO:0000259" key="1">
    <source>
        <dbReference type="Pfam" id="PF00561"/>
    </source>
</evidence>
<dbReference type="Gene3D" id="3.40.50.1820">
    <property type="entry name" value="alpha/beta hydrolase"/>
    <property type="match status" value="1"/>
</dbReference>
<keyword evidence="2" id="KW-0378">Hydrolase</keyword>
<gene>
    <name evidence="2" type="ORF">EDM56_15490</name>
</gene>
<accession>A0A3M8DGH1</accession>
<dbReference type="InterPro" id="IPR029058">
    <property type="entry name" value="AB_hydrolase_fold"/>
</dbReference>
<dbReference type="Pfam" id="PF00561">
    <property type="entry name" value="Abhydrolase_1"/>
    <property type="match status" value="1"/>
</dbReference>
<dbReference type="InterPro" id="IPR050471">
    <property type="entry name" value="AB_hydrolase"/>
</dbReference>
<dbReference type="EMBL" id="RHHQ01000012">
    <property type="protein sequence ID" value="RNB87096.1"/>
    <property type="molecule type" value="Genomic_DNA"/>
</dbReference>
<dbReference type="PANTHER" id="PTHR43433:SF1">
    <property type="entry name" value="BLL5160 PROTEIN"/>
    <property type="match status" value="1"/>
</dbReference>
<dbReference type="OrthoDB" id="9773293at2"/>
<feature type="domain" description="AB hydrolase-1" evidence="1">
    <location>
        <begin position="26"/>
        <end position="266"/>
    </location>
</feature>
<dbReference type="SUPFAM" id="SSF53474">
    <property type="entry name" value="alpha/beta-Hydrolases"/>
    <property type="match status" value="1"/>
</dbReference>